<reference evidence="4" key="1">
    <citation type="submission" date="2023-08" db="EMBL/GenBank/DDBJ databases">
        <authorList>
            <person name="Audoor S."/>
            <person name="Bilcke G."/>
        </authorList>
    </citation>
    <scope>NUCLEOTIDE SEQUENCE</scope>
</reference>
<dbReference type="PANTHER" id="PTHR10566:SF118">
    <property type="entry name" value="PROTEIN KINASE DOMAIN-CONTAINING PROTEIN"/>
    <property type="match status" value="1"/>
</dbReference>
<feature type="domain" description="ABC1 atypical kinase-like" evidence="3">
    <location>
        <begin position="272"/>
        <end position="509"/>
    </location>
</feature>
<dbReference type="InterPro" id="IPR050154">
    <property type="entry name" value="UbiB_kinase"/>
</dbReference>
<dbReference type="Gene3D" id="1.10.510.10">
    <property type="entry name" value="Transferase(Phosphotransferase) domain 1"/>
    <property type="match status" value="1"/>
</dbReference>
<dbReference type="Pfam" id="PF03109">
    <property type="entry name" value="ABC1"/>
    <property type="match status" value="1"/>
</dbReference>
<feature type="compositionally biased region" description="Basic and acidic residues" evidence="2">
    <location>
        <begin position="829"/>
        <end position="843"/>
    </location>
</feature>
<evidence type="ECO:0000256" key="1">
    <source>
        <dbReference type="ARBA" id="ARBA00009670"/>
    </source>
</evidence>
<proteinExistence type="inferred from homology"/>
<dbReference type="InterPro" id="IPR004147">
    <property type="entry name" value="ABC1_dom"/>
</dbReference>
<dbReference type="InterPro" id="IPR011009">
    <property type="entry name" value="Kinase-like_dom_sf"/>
</dbReference>
<comment type="caution">
    <text evidence="4">The sequence shown here is derived from an EMBL/GenBank/DDBJ whole genome shotgun (WGS) entry which is preliminary data.</text>
</comment>
<keyword evidence="5" id="KW-1185">Reference proteome</keyword>
<sequence length="903" mass="99589">MRLSSLLIGATSASAFIAPRTLHLAGSNNVHKTHTIHRLSLDEGLSAVDAATSKVATIGENSFASIIEKLDDLNQFIDSNYHKDLNAVLSEFQAVFKESNLVESEVATYLSNISREVDQWLLNQNPGVESLYNKILTQITSLKLDTPEVLIVSSFLTYTIVNSILTWDQPPPPSKPYPLKRYDPIGAQVYFNGKPFQAISRGVEISLKSLRFALSLLQDKVQDKWDENQEKRGMQLAELLTELGPTFIKIGQSLSIRTDILSPAYIRGLASLQDKVPAFDTKVAKQILEEEWGRPVDSVLSKISSEPVAAASLGQVYKATMKDGTEVAIKVQRPNISDQIALDMHLLREFAPFAKRTFNMNTDTTGTVDAWGSGFVDELDYLQEAENGKYFLQKIQETPLKDVVIAPTVVDELSTASVLVTEWIDGQRLDQSSSEDITVLCSICMNTYLTMLLELGLLHCDPHPGNLLRTNDGKLCILDWGMVTRLPPELQLTLIEHMAHLTSSDYAEIPRDLLLLGFIPEDKADLIGDSGIVNVLADIYGAWTSGGGVAAINVNQVVNQLQDLTAKKGNLFQIPPYFAYIAKSFSVLEGIGLSNDAKYSIINECLPYVSNRLLTDKESMGPALSTFIFGPEKGNIDTRIVDYRRVEQLIEGFGNFSTSSSGALLGKEELSRGEVLEAAADQVLDIIVTDEESPFQDILLEQLAKIVAANSRSIWTEARERSGTLPSGRSVLGTIVDPLGLFQSSPIVNTCDRDEKIVETTQKLVELLRRQASASSTTGLVDFSDLQQDEIVELSAILARKVWSRRISFLRTGSRFATKLLEQTAGRLESGERIRRPSRKPSDQEDTQDIQEPPETGAASIASIPIAKKDDKVVSQRLMDARNRLKRLEQVDEAEGAAKEAVV</sequence>
<evidence type="ECO:0000256" key="2">
    <source>
        <dbReference type="SAM" id="MobiDB-lite"/>
    </source>
</evidence>
<accession>A0AAD2G3W4</accession>
<evidence type="ECO:0000313" key="5">
    <source>
        <dbReference type="Proteomes" id="UP001295423"/>
    </source>
</evidence>
<dbReference type="Proteomes" id="UP001295423">
    <property type="component" value="Unassembled WGS sequence"/>
</dbReference>
<dbReference type="EMBL" id="CAKOGP040002091">
    <property type="protein sequence ID" value="CAJ1961857.1"/>
    <property type="molecule type" value="Genomic_DNA"/>
</dbReference>
<dbReference type="SUPFAM" id="SSF56112">
    <property type="entry name" value="Protein kinase-like (PK-like)"/>
    <property type="match status" value="1"/>
</dbReference>
<organism evidence="4 5">
    <name type="scientific">Cylindrotheca closterium</name>
    <dbReference type="NCBI Taxonomy" id="2856"/>
    <lineage>
        <taxon>Eukaryota</taxon>
        <taxon>Sar</taxon>
        <taxon>Stramenopiles</taxon>
        <taxon>Ochrophyta</taxon>
        <taxon>Bacillariophyta</taxon>
        <taxon>Bacillariophyceae</taxon>
        <taxon>Bacillariophycidae</taxon>
        <taxon>Bacillariales</taxon>
        <taxon>Bacillariaceae</taxon>
        <taxon>Cylindrotheca</taxon>
    </lineage>
</organism>
<dbReference type="CDD" id="cd05121">
    <property type="entry name" value="ABC1_ADCK3-like"/>
    <property type="match status" value="1"/>
</dbReference>
<dbReference type="AlphaFoldDB" id="A0AAD2G3W4"/>
<dbReference type="PANTHER" id="PTHR10566">
    <property type="entry name" value="CHAPERONE-ACTIVITY OF BC1 COMPLEX CABC1 -RELATED"/>
    <property type="match status" value="1"/>
</dbReference>
<name>A0AAD2G3W4_9STRA</name>
<evidence type="ECO:0000313" key="4">
    <source>
        <dbReference type="EMBL" id="CAJ1961857.1"/>
    </source>
</evidence>
<comment type="similarity">
    <text evidence="1">Belongs to the protein kinase superfamily. ADCK protein kinase family.</text>
</comment>
<feature type="region of interest" description="Disordered" evidence="2">
    <location>
        <begin position="827"/>
        <end position="863"/>
    </location>
</feature>
<protein>
    <recommendedName>
        <fullName evidence="3">ABC1 atypical kinase-like domain-containing protein</fullName>
    </recommendedName>
</protein>
<evidence type="ECO:0000259" key="3">
    <source>
        <dbReference type="Pfam" id="PF03109"/>
    </source>
</evidence>
<gene>
    <name evidence="4" type="ORF">CYCCA115_LOCUS19408</name>
</gene>